<name>A0AAV2PTQ3_MEGNR</name>
<accession>A0AAV2PTQ3</accession>
<dbReference type="SUPFAM" id="SSF57603">
    <property type="entry name" value="FnI-like domain"/>
    <property type="match status" value="1"/>
</dbReference>
<evidence type="ECO:0000313" key="3">
    <source>
        <dbReference type="EMBL" id="CAL4064469.1"/>
    </source>
</evidence>
<keyword evidence="1" id="KW-0472">Membrane</keyword>
<dbReference type="GO" id="GO:0030514">
    <property type="term" value="P:negative regulation of BMP signaling pathway"/>
    <property type="evidence" value="ECO:0007669"/>
    <property type="project" value="TreeGrafter"/>
</dbReference>
<keyword evidence="4" id="KW-1185">Reference proteome</keyword>
<dbReference type="GO" id="GO:0005615">
    <property type="term" value="C:extracellular space"/>
    <property type="evidence" value="ECO:0007669"/>
    <property type="project" value="TreeGrafter"/>
</dbReference>
<feature type="transmembrane region" description="Helical" evidence="1">
    <location>
        <begin position="41"/>
        <end position="62"/>
    </location>
</feature>
<sequence>MFVFINNSIKKCFIPAMHMCSGGRCPARCSGLVCGADRWSWRTLAIVALVLAIALVAVASPVGDGEHGRPRSIQEDRDRFDLTPRHEWKKSRKRASECRLGGRRFSLDETWSPDLGSPFGVWSCVRCQCVKVQKKNRIIAKVQCRNVKTECPKATCSNPVILEGQCCKTCPHENRNDQERPLMNPPGNLEPTEEQIGRHFAVLINGRTSLSPMTSPRVATGRLFLRRKNLHFSFMLEEGVPPPASIQFLNNTGYILEELEAQPTPYEATNARICGTWTHVPKEYR</sequence>
<dbReference type="Proteomes" id="UP001497623">
    <property type="component" value="Unassembled WGS sequence"/>
</dbReference>
<keyword evidence="1" id="KW-1133">Transmembrane helix</keyword>
<evidence type="ECO:0000259" key="2">
    <source>
        <dbReference type="PROSITE" id="PS50184"/>
    </source>
</evidence>
<dbReference type="SMART" id="SM00214">
    <property type="entry name" value="VWC"/>
    <property type="match status" value="1"/>
</dbReference>
<dbReference type="Pfam" id="PF00093">
    <property type="entry name" value="VWC"/>
    <property type="match status" value="1"/>
</dbReference>
<comment type="caution">
    <text evidence="3">The sequence shown here is derived from an EMBL/GenBank/DDBJ whole genome shotgun (WGS) entry which is preliminary data.</text>
</comment>
<dbReference type="InterPro" id="IPR001007">
    <property type="entry name" value="VWF_dom"/>
</dbReference>
<dbReference type="InterPro" id="IPR052278">
    <property type="entry name" value="Chordin-like_regulators"/>
</dbReference>
<dbReference type="AlphaFoldDB" id="A0AAV2PTQ3"/>
<dbReference type="PANTHER" id="PTHR46526:SF1">
    <property type="entry name" value="CHORDIN"/>
    <property type="match status" value="1"/>
</dbReference>
<dbReference type="GO" id="GO:0009953">
    <property type="term" value="P:dorsal/ventral pattern formation"/>
    <property type="evidence" value="ECO:0007669"/>
    <property type="project" value="TreeGrafter"/>
</dbReference>
<organism evidence="3 4">
    <name type="scientific">Meganyctiphanes norvegica</name>
    <name type="common">Northern krill</name>
    <name type="synonym">Thysanopoda norvegica</name>
    <dbReference type="NCBI Taxonomy" id="48144"/>
    <lineage>
        <taxon>Eukaryota</taxon>
        <taxon>Metazoa</taxon>
        <taxon>Ecdysozoa</taxon>
        <taxon>Arthropoda</taxon>
        <taxon>Crustacea</taxon>
        <taxon>Multicrustacea</taxon>
        <taxon>Malacostraca</taxon>
        <taxon>Eumalacostraca</taxon>
        <taxon>Eucarida</taxon>
        <taxon>Euphausiacea</taxon>
        <taxon>Euphausiidae</taxon>
        <taxon>Meganyctiphanes</taxon>
    </lineage>
</organism>
<gene>
    <name evidence="3" type="ORF">MNOR_LOCUS4118</name>
</gene>
<feature type="non-terminal residue" evidence="3">
    <location>
        <position position="285"/>
    </location>
</feature>
<reference evidence="3 4" key="1">
    <citation type="submission" date="2024-05" db="EMBL/GenBank/DDBJ databases">
        <authorList>
            <person name="Wallberg A."/>
        </authorList>
    </citation>
    <scope>NUCLEOTIDE SEQUENCE [LARGE SCALE GENOMIC DNA]</scope>
</reference>
<protein>
    <recommendedName>
        <fullName evidence="2">VWFC domain-containing protein</fullName>
    </recommendedName>
</protein>
<evidence type="ECO:0000256" key="1">
    <source>
        <dbReference type="SAM" id="Phobius"/>
    </source>
</evidence>
<proteinExistence type="predicted"/>
<dbReference type="GO" id="GO:0036122">
    <property type="term" value="F:BMP binding"/>
    <property type="evidence" value="ECO:0007669"/>
    <property type="project" value="TreeGrafter"/>
</dbReference>
<evidence type="ECO:0000313" key="4">
    <source>
        <dbReference type="Proteomes" id="UP001497623"/>
    </source>
</evidence>
<dbReference type="PANTHER" id="PTHR46526">
    <property type="entry name" value="CHORDIN"/>
    <property type="match status" value="1"/>
</dbReference>
<dbReference type="EMBL" id="CAXKWB010001494">
    <property type="protein sequence ID" value="CAL4064469.1"/>
    <property type="molecule type" value="Genomic_DNA"/>
</dbReference>
<feature type="domain" description="VWFC" evidence="2">
    <location>
        <begin position="96"/>
        <end position="171"/>
    </location>
</feature>
<keyword evidence="1" id="KW-0812">Transmembrane</keyword>
<dbReference type="PROSITE" id="PS50184">
    <property type="entry name" value="VWFC_2"/>
    <property type="match status" value="1"/>
</dbReference>